<dbReference type="PIRSF" id="PIRSF017082">
    <property type="entry name" value="YflP"/>
    <property type="match status" value="1"/>
</dbReference>
<dbReference type="RefSeq" id="WP_149812475.1">
    <property type="nucleotide sequence ID" value="NZ_VUKA01000005.1"/>
</dbReference>
<dbReference type="OrthoDB" id="7245085at2"/>
<accession>A0A5B2TFA8</accession>
<evidence type="ECO:0000256" key="1">
    <source>
        <dbReference type="ARBA" id="ARBA00006987"/>
    </source>
</evidence>
<keyword evidence="3" id="KW-1185">Reference proteome</keyword>
<dbReference type="EMBL" id="VUKA01000005">
    <property type="protein sequence ID" value="KAA2212859.1"/>
    <property type="molecule type" value="Genomic_DNA"/>
</dbReference>
<proteinExistence type="inferred from homology"/>
<dbReference type="CDD" id="cd07012">
    <property type="entry name" value="PBP2_Bug_TTT"/>
    <property type="match status" value="1"/>
</dbReference>
<dbReference type="Gene3D" id="3.40.190.150">
    <property type="entry name" value="Bordetella uptake gene, domain 1"/>
    <property type="match status" value="1"/>
</dbReference>
<gene>
    <name evidence="2" type="ORF">F0Q34_12060</name>
</gene>
<dbReference type="PANTHER" id="PTHR42928:SF5">
    <property type="entry name" value="BLR1237 PROTEIN"/>
    <property type="match status" value="1"/>
</dbReference>
<dbReference type="Gene3D" id="3.40.190.10">
    <property type="entry name" value="Periplasmic binding protein-like II"/>
    <property type="match status" value="1"/>
</dbReference>
<comment type="similarity">
    <text evidence="1">Belongs to the UPF0065 (bug) family.</text>
</comment>
<dbReference type="AlphaFoldDB" id="A0A5B2TFA8"/>
<dbReference type="Pfam" id="PF03401">
    <property type="entry name" value="TctC"/>
    <property type="match status" value="1"/>
</dbReference>
<sequence length="334" mass="34919">MTSRRALLATPFAAGLGTLAAPSPLRAQDKFPDRPIRLVVPFTPGGAVDLTGRLLAEMLPPALGQSLIVENRGGAGGNLGGDNVAKSPKDGYSLLLGTATILAANKFLFRKSMPFDPITDLAPVSRVATGTVLLVVNADRPWKSFAELIAAAKEKPGRITMGSSGTGAVSHLSLAAVNKAAGVEITHVPYRGGAPAIQDLLAGNIDMMFDVIPALMPHVREGRFRALAVGSAQRVTYVPELRDVPGMAELLPGSGIDAQSWYGVMAPAGTPADRIALLHRAVREVAQSDAFRAKMEPLGFAPVSDASPAAFAEYLRAQEQVWKGLVEASGATLD</sequence>
<dbReference type="Proteomes" id="UP000322110">
    <property type="component" value="Unassembled WGS sequence"/>
</dbReference>
<comment type="caution">
    <text evidence="2">The sequence shown here is derived from an EMBL/GenBank/DDBJ whole genome shotgun (WGS) entry which is preliminary data.</text>
</comment>
<name>A0A5B2TFA8_9PROT</name>
<dbReference type="InterPro" id="IPR006311">
    <property type="entry name" value="TAT_signal"/>
</dbReference>
<organism evidence="2 3">
    <name type="scientific">Teichococcus oryzae</name>
    <dbReference type="NCBI Taxonomy" id="1608942"/>
    <lineage>
        <taxon>Bacteria</taxon>
        <taxon>Pseudomonadati</taxon>
        <taxon>Pseudomonadota</taxon>
        <taxon>Alphaproteobacteria</taxon>
        <taxon>Acetobacterales</taxon>
        <taxon>Roseomonadaceae</taxon>
        <taxon>Roseomonas</taxon>
    </lineage>
</organism>
<dbReference type="InterPro" id="IPR042100">
    <property type="entry name" value="Bug_dom1"/>
</dbReference>
<evidence type="ECO:0000313" key="2">
    <source>
        <dbReference type="EMBL" id="KAA2212859.1"/>
    </source>
</evidence>
<dbReference type="PROSITE" id="PS51318">
    <property type="entry name" value="TAT"/>
    <property type="match status" value="1"/>
</dbReference>
<dbReference type="PANTHER" id="PTHR42928">
    <property type="entry name" value="TRICARBOXYLATE-BINDING PROTEIN"/>
    <property type="match status" value="1"/>
</dbReference>
<protein>
    <submittedName>
        <fullName evidence="2">Tripartite tricarboxylate transporter substrate binding protein</fullName>
    </submittedName>
</protein>
<reference evidence="2 3" key="1">
    <citation type="journal article" date="2015" name="Int. J. Syst. Evol. Microbiol.">
        <title>Roseomonas oryzae sp. nov., isolated from paddy rhizosphere soil.</title>
        <authorList>
            <person name="Ramaprasad E.V."/>
            <person name="Sasikala Ch."/>
            <person name="Ramana Ch.V."/>
        </authorList>
    </citation>
    <scope>NUCLEOTIDE SEQUENCE [LARGE SCALE GENOMIC DNA]</scope>
    <source>
        <strain evidence="2 3">KCTC 42542</strain>
    </source>
</reference>
<dbReference type="SUPFAM" id="SSF53850">
    <property type="entry name" value="Periplasmic binding protein-like II"/>
    <property type="match status" value="1"/>
</dbReference>
<evidence type="ECO:0000313" key="3">
    <source>
        <dbReference type="Proteomes" id="UP000322110"/>
    </source>
</evidence>
<dbReference type="InterPro" id="IPR005064">
    <property type="entry name" value="BUG"/>
</dbReference>